<evidence type="ECO:0000259" key="1">
    <source>
        <dbReference type="Pfam" id="PF05448"/>
    </source>
</evidence>
<comment type="caution">
    <text evidence="2">The sequence shown here is derived from an EMBL/GenBank/DDBJ whole genome shotgun (WGS) entry which is preliminary data.</text>
</comment>
<dbReference type="GO" id="GO:0004177">
    <property type="term" value="F:aminopeptidase activity"/>
    <property type="evidence" value="ECO:0007669"/>
    <property type="project" value="UniProtKB-KW"/>
</dbReference>
<keyword evidence="2" id="KW-0378">Hydrolase</keyword>
<dbReference type="InterPro" id="IPR008391">
    <property type="entry name" value="AXE1_dom"/>
</dbReference>
<gene>
    <name evidence="2" type="ORF">COY52_02540</name>
</gene>
<dbReference type="AlphaFoldDB" id="A0A2M7SE87"/>
<feature type="domain" description="Acetyl xylan esterase" evidence="1">
    <location>
        <begin position="41"/>
        <end position="209"/>
    </location>
</feature>
<accession>A0A2M7SE87</accession>
<dbReference type="InterPro" id="IPR050261">
    <property type="entry name" value="FrsA_esterase"/>
</dbReference>
<sequence length="401" mass="44078">MSRSLFSAESAAVKAEVEMTKEGIWDTGALFAAVPKVFPAADFVSPHKNVKAIFYEGLPFKGKQTRVFAWYGIPEAEKGEKVPAIVLVHGGGGTAFDAWVDLWVSRGYATIAMDLCGCVPSGTYGNWTRHENAGPAGWDASFAQINWKTEDQWVFHAIAGIVLADSLLRSFPGVDAERVGITGISWGGYLTCIAAGVDSRFKFAVPVYGCGFLHEDSVWTGAFKNMGKKNAGKWVKMWDPSNYLGNAAMPMLWVAGTNDLAYPLSSLQKSYRLPKSRRTLCIRVRMPHGHGGAGENPEEIRAFADSILKEGEPLAGITEQGMDKDKAWVKFSAEVPVEKAEFNYTKDKGAWMQRAWEIIPAELDESKNMVSALLPEGVTAWYFNIIDRSGLIVSSEYEEIH</sequence>
<dbReference type="Proteomes" id="UP000229307">
    <property type="component" value="Unassembled WGS sequence"/>
</dbReference>
<keyword evidence="2" id="KW-0645">Protease</keyword>
<proteinExistence type="predicted"/>
<name>A0A2M7SE87_9BACT</name>
<organism evidence="2 3">
    <name type="scientific">Candidatus Desantisbacteria bacterium CG_4_10_14_0_8_um_filter_48_22</name>
    <dbReference type="NCBI Taxonomy" id="1974543"/>
    <lineage>
        <taxon>Bacteria</taxon>
        <taxon>Candidatus Desantisiibacteriota</taxon>
    </lineage>
</organism>
<dbReference type="EMBL" id="PFMR01000081">
    <property type="protein sequence ID" value="PIZ17828.1"/>
    <property type="molecule type" value="Genomic_DNA"/>
</dbReference>
<dbReference type="InterPro" id="IPR029058">
    <property type="entry name" value="AB_hydrolase_fold"/>
</dbReference>
<protein>
    <submittedName>
        <fullName evidence="2">Dipeptidyl aminopeptidase</fullName>
    </submittedName>
</protein>
<dbReference type="Gene3D" id="3.40.50.1820">
    <property type="entry name" value="alpha/beta hydrolase"/>
    <property type="match status" value="1"/>
</dbReference>
<reference evidence="3" key="1">
    <citation type="submission" date="2017-09" db="EMBL/GenBank/DDBJ databases">
        <title>Depth-based differentiation of microbial function through sediment-hosted aquifers and enrichment of novel symbionts in the deep terrestrial subsurface.</title>
        <authorList>
            <person name="Probst A.J."/>
            <person name="Ladd B."/>
            <person name="Jarett J.K."/>
            <person name="Geller-Mcgrath D.E."/>
            <person name="Sieber C.M.K."/>
            <person name="Emerson J.B."/>
            <person name="Anantharaman K."/>
            <person name="Thomas B.C."/>
            <person name="Malmstrom R."/>
            <person name="Stieglmeier M."/>
            <person name="Klingl A."/>
            <person name="Woyke T."/>
            <person name="Ryan C.M."/>
            <person name="Banfield J.F."/>
        </authorList>
    </citation>
    <scope>NUCLEOTIDE SEQUENCE [LARGE SCALE GENOMIC DNA]</scope>
</reference>
<evidence type="ECO:0000313" key="3">
    <source>
        <dbReference type="Proteomes" id="UP000229307"/>
    </source>
</evidence>
<dbReference type="Pfam" id="PF05448">
    <property type="entry name" value="AXE1"/>
    <property type="match status" value="1"/>
</dbReference>
<evidence type="ECO:0000313" key="2">
    <source>
        <dbReference type="EMBL" id="PIZ17828.1"/>
    </source>
</evidence>
<dbReference type="PANTHER" id="PTHR22946">
    <property type="entry name" value="DIENELACTONE HYDROLASE DOMAIN-CONTAINING PROTEIN-RELATED"/>
    <property type="match status" value="1"/>
</dbReference>
<dbReference type="SUPFAM" id="SSF53474">
    <property type="entry name" value="alpha/beta-Hydrolases"/>
    <property type="match status" value="1"/>
</dbReference>
<keyword evidence="2" id="KW-0031">Aminopeptidase</keyword>